<dbReference type="AlphaFoldDB" id="A0A7V8JWB3"/>
<keyword evidence="2" id="KW-0486">Methionine biosynthesis</keyword>
<comment type="caution">
    <text evidence="7">The sequence shown here is derived from an EMBL/GenBank/DDBJ whole genome shotgun (WGS) entry which is preliminary data.</text>
</comment>
<dbReference type="GO" id="GO:0009092">
    <property type="term" value="P:homoserine metabolic process"/>
    <property type="evidence" value="ECO:0007669"/>
    <property type="project" value="TreeGrafter"/>
</dbReference>
<dbReference type="PANTHER" id="PTHR32268:SF11">
    <property type="entry name" value="HOMOSERINE O-ACETYLTRANSFERASE"/>
    <property type="match status" value="1"/>
</dbReference>
<dbReference type="NCBIfam" id="NF005071">
    <property type="entry name" value="PRK06489.1"/>
    <property type="match status" value="1"/>
</dbReference>
<dbReference type="GO" id="GO:0009086">
    <property type="term" value="P:methionine biosynthetic process"/>
    <property type="evidence" value="ECO:0007669"/>
    <property type="project" value="UniProtKB-KW"/>
</dbReference>
<evidence type="ECO:0000256" key="5">
    <source>
        <dbReference type="SAM" id="SignalP"/>
    </source>
</evidence>
<dbReference type="Proteomes" id="UP000462435">
    <property type="component" value="Unassembled WGS sequence"/>
</dbReference>
<dbReference type="InterPro" id="IPR000073">
    <property type="entry name" value="AB_hydrolase_1"/>
</dbReference>
<dbReference type="PANTHER" id="PTHR32268">
    <property type="entry name" value="HOMOSERINE O-ACETYLTRANSFERASE"/>
    <property type="match status" value="1"/>
</dbReference>
<feature type="chain" id="PRO_5031189320" evidence="5">
    <location>
        <begin position="33"/>
        <end position="362"/>
    </location>
</feature>
<gene>
    <name evidence="7" type="primary">metXA_1</name>
    <name evidence="7" type="ORF">GAK35_00271</name>
</gene>
<name>A0A7V8JWB3_9BURK</name>
<feature type="active site" evidence="4">
    <location>
        <position position="339"/>
    </location>
</feature>
<evidence type="ECO:0000256" key="1">
    <source>
        <dbReference type="ARBA" id="ARBA00022679"/>
    </source>
</evidence>
<dbReference type="SUPFAM" id="SSF53474">
    <property type="entry name" value="alpha/beta-Hydrolases"/>
    <property type="match status" value="1"/>
</dbReference>
<dbReference type="InterPro" id="IPR029058">
    <property type="entry name" value="AB_hydrolase_fold"/>
</dbReference>
<dbReference type="Gene3D" id="3.40.50.1820">
    <property type="entry name" value="alpha/beta hydrolase"/>
    <property type="match status" value="1"/>
</dbReference>
<dbReference type="GO" id="GO:0004414">
    <property type="term" value="F:homoserine O-acetyltransferase activity"/>
    <property type="evidence" value="ECO:0007669"/>
    <property type="project" value="TreeGrafter"/>
</dbReference>
<accession>A0A7V8JWB3</accession>
<sequence length="362" mass="39106">MRLISRCRHAAGALLACASLLLCPAFASSAQAADHPAPVEGDWIAPTFVFHTGQSLDNLRLHYVTIGDRNNPAVLVLHGTYQTAAAMLGKDFGGQLFGPGQPLDAGKYFIVIPDGIGVGKSSKPSDGLRAAFPQYNYADMVLAQYRMVTEGLGIKRLRLIIGNSMGGMQAWLWGGTYPGFADALVPMASQPTEMSSRNWMMRRMLVESIRQDPAWNNGNYTVQPPSLRLANNMFVFATTGGTLAYQQMAGTHAQADKLVDERLAAPVTADANDFIYQWGSSADYNAQPGLARIKVPVLAINSADDERNPPETGILQAALKDLPNARVLLIPASGETRGHGTTGMARFYAQQLDEFLKALPPR</sequence>
<evidence type="ECO:0000256" key="3">
    <source>
        <dbReference type="ARBA" id="ARBA00023315"/>
    </source>
</evidence>
<evidence type="ECO:0000313" key="8">
    <source>
        <dbReference type="Proteomes" id="UP000462435"/>
    </source>
</evidence>
<organism evidence="7 8">
    <name type="scientific">Herbaspirillum frisingense</name>
    <dbReference type="NCBI Taxonomy" id="92645"/>
    <lineage>
        <taxon>Bacteria</taxon>
        <taxon>Pseudomonadati</taxon>
        <taxon>Pseudomonadota</taxon>
        <taxon>Betaproteobacteria</taxon>
        <taxon>Burkholderiales</taxon>
        <taxon>Oxalobacteraceae</taxon>
        <taxon>Herbaspirillum</taxon>
    </lineage>
</organism>
<keyword evidence="5" id="KW-0732">Signal</keyword>
<protein>
    <submittedName>
        <fullName evidence="7">Homoserine O-acetyltransferase</fullName>
    </submittedName>
</protein>
<feature type="active site" description="Nucleophile" evidence="4">
    <location>
        <position position="164"/>
    </location>
</feature>
<reference evidence="8" key="1">
    <citation type="journal article" date="2020" name="MBio">
        <title>Horizontal gene transfer to a defensive symbiont with a reduced genome amongst a multipartite beetle microbiome.</title>
        <authorList>
            <person name="Waterworth S.C."/>
            <person name="Florez L.V."/>
            <person name="Rees E.R."/>
            <person name="Hertweck C."/>
            <person name="Kaltenpoth M."/>
            <person name="Kwan J.C."/>
        </authorList>
    </citation>
    <scope>NUCLEOTIDE SEQUENCE [LARGE SCALE GENOMIC DNA]</scope>
</reference>
<dbReference type="PIRSF" id="PIRSF000443">
    <property type="entry name" value="Homoser_Ac_trans"/>
    <property type="match status" value="1"/>
</dbReference>
<keyword evidence="2" id="KW-0028">Amino-acid biosynthesis</keyword>
<evidence type="ECO:0000256" key="2">
    <source>
        <dbReference type="ARBA" id="ARBA00023167"/>
    </source>
</evidence>
<dbReference type="Pfam" id="PF00561">
    <property type="entry name" value="Abhydrolase_1"/>
    <property type="match status" value="1"/>
</dbReference>
<dbReference type="InterPro" id="IPR008220">
    <property type="entry name" value="HAT_MetX-like"/>
</dbReference>
<keyword evidence="3" id="KW-0012">Acyltransferase</keyword>
<feature type="domain" description="AB hydrolase-1" evidence="6">
    <location>
        <begin position="72"/>
        <end position="334"/>
    </location>
</feature>
<proteinExistence type="predicted"/>
<keyword evidence="1 7" id="KW-0808">Transferase</keyword>
<evidence type="ECO:0000256" key="4">
    <source>
        <dbReference type="PIRSR" id="PIRSR000443-1"/>
    </source>
</evidence>
<evidence type="ECO:0000259" key="6">
    <source>
        <dbReference type="Pfam" id="PF00561"/>
    </source>
</evidence>
<feature type="signal peptide" evidence="5">
    <location>
        <begin position="1"/>
        <end position="32"/>
    </location>
</feature>
<evidence type="ECO:0000313" key="7">
    <source>
        <dbReference type="EMBL" id="KAF1048468.1"/>
    </source>
</evidence>
<dbReference type="EMBL" id="WNDX01000004">
    <property type="protein sequence ID" value="KAF1048468.1"/>
    <property type="molecule type" value="Genomic_DNA"/>
</dbReference>
<feature type="active site" evidence="4">
    <location>
        <position position="305"/>
    </location>
</feature>